<organism evidence="2 3">
    <name type="scientific">Pseudomonas syringae pv. daphniphylli</name>
    <dbReference type="NCBI Taxonomy" id="264455"/>
    <lineage>
        <taxon>Bacteria</taxon>
        <taxon>Pseudomonadati</taxon>
        <taxon>Pseudomonadota</taxon>
        <taxon>Gammaproteobacteria</taxon>
        <taxon>Pseudomonadales</taxon>
        <taxon>Pseudomonadaceae</taxon>
        <taxon>Pseudomonas</taxon>
        <taxon>Pseudomonas syringae</taxon>
    </lineage>
</organism>
<evidence type="ECO:0000313" key="3">
    <source>
        <dbReference type="Proteomes" id="UP000050345"/>
    </source>
</evidence>
<feature type="signal peptide" evidence="1">
    <location>
        <begin position="1"/>
        <end position="20"/>
    </location>
</feature>
<protein>
    <submittedName>
        <fullName evidence="2">Uncharacterized protein</fullName>
    </submittedName>
</protein>
<evidence type="ECO:0000313" key="2">
    <source>
        <dbReference type="EMBL" id="KPX04793.1"/>
    </source>
</evidence>
<name>A0A9X0KTK6_PSESX</name>
<reference evidence="2 3" key="1">
    <citation type="submission" date="2015-09" db="EMBL/GenBank/DDBJ databases">
        <title>Genome announcement of multiple Pseudomonas syringae strains.</title>
        <authorList>
            <person name="Thakur S."/>
            <person name="Wang P.W."/>
            <person name="Gong Y."/>
            <person name="Weir B.S."/>
            <person name="Guttman D.S."/>
        </authorList>
    </citation>
    <scope>NUCLEOTIDE SEQUENCE [LARGE SCALE GENOMIC DNA]</scope>
    <source>
        <strain evidence="2 3">ICMP9757</strain>
    </source>
</reference>
<proteinExistence type="predicted"/>
<dbReference type="AlphaFoldDB" id="A0A9X0KTK6"/>
<feature type="chain" id="PRO_5040842306" evidence="1">
    <location>
        <begin position="21"/>
        <end position="38"/>
    </location>
</feature>
<evidence type="ECO:0000256" key="1">
    <source>
        <dbReference type="SAM" id="SignalP"/>
    </source>
</evidence>
<comment type="caution">
    <text evidence="2">The sequence shown here is derived from an EMBL/GenBank/DDBJ whole genome shotgun (WGS) entry which is preliminary data.</text>
</comment>
<sequence>MPFCKLFIAVLLLVSSQWAAASYRIGVTIARVDDNFMT</sequence>
<dbReference type="Proteomes" id="UP000050345">
    <property type="component" value="Unassembled WGS sequence"/>
</dbReference>
<gene>
    <name evidence="2" type="ORF">ALO73_01883</name>
</gene>
<keyword evidence="1" id="KW-0732">Signal</keyword>
<dbReference type="EMBL" id="LJQF01000456">
    <property type="protein sequence ID" value="KPX04793.1"/>
    <property type="molecule type" value="Genomic_DNA"/>
</dbReference>
<accession>A0A9X0KTK6</accession>